<evidence type="ECO:0000256" key="2">
    <source>
        <dbReference type="ARBA" id="ARBA00048898"/>
    </source>
</evidence>
<accession>A0A1Y3BW28</accession>
<gene>
    <name evidence="4" type="ORF">BLA29_001093</name>
</gene>
<dbReference type="Gene3D" id="3.40.50.10440">
    <property type="entry name" value="Dihydroxyacetone kinase, domain 1"/>
    <property type="match status" value="1"/>
</dbReference>
<dbReference type="OrthoDB" id="1724672at2759"/>
<dbReference type="GO" id="GO:0004371">
    <property type="term" value="F:glycerone kinase activity"/>
    <property type="evidence" value="ECO:0007669"/>
    <property type="project" value="UniProtKB-EC"/>
</dbReference>
<proteinExistence type="predicted"/>
<name>A0A1Y3BW28_EURMA</name>
<organism evidence="4 5">
    <name type="scientific">Euroglyphus maynei</name>
    <name type="common">Mayne's house dust mite</name>
    <dbReference type="NCBI Taxonomy" id="6958"/>
    <lineage>
        <taxon>Eukaryota</taxon>
        <taxon>Metazoa</taxon>
        <taxon>Ecdysozoa</taxon>
        <taxon>Arthropoda</taxon>
        <taxon>Chelicerata</taxon>
        <taxon>Arachnida</taxon>
        <taxon>Acari</taxon>
        <taxon>Acariformes</taxon>
        <taxon>Sarcoptiformes</taxon>
        <taxon>Astigmata</taxon>
        <taxon>Psoroptidia</taxon>
        <taxon>Analgoidea</taxon>
        <taxon>Pyroglyphidae</taxon>
        <taxon>Pyroglyphinae</taxon>
        <taxon>Euroglyphus</taxon>
    </lineage>
</organism>
<keyword evidence="5" id="KW-1185">Reference proteome</keyword>
<dbReference type="InterPro" id="IPR050861">
    <property type="entry name" value="Dihydroxyacetone_Kinase"/>
</dbReference>
<reference evidence="4 5" key="1">
    <citation type="submission" date="2017-03" db="EMBL/GenBank/DDBJ databases">
        <title>Genome Survey of Euroglyphus maynei.</title>
        <authorList>
            <person name="Arlian L.G."/>
            <person name="Morgan M.S."/>
            <person name="Rider S.D."/>
        </authorList>
    </citation>
    <scope>NUCLEOTIDE SEQUENCE [LARGE SCALE GENOMIC DNA]</scope>
    <source>
        <strain evidence="4">Arlian Lab</strain>
        <tissue evidence="4">Whole body</tissue>
    </source>
</reference>
<dbReference type="PROSITE" id="PS51481">
    <property type="entry name" value="DHAK"/>
    <property type="match status" value="1"/>
</dbReference>
<evidence type="ECO:0000259" key="3">
    <source>
        <dbReference type="PROSITE" id="PS51481"/>
    </source>
</evidence>
<dbReference type="Proteomes" id="UP000194236">
    <property type="component" value="Unassembled WGS sequence"/>
</dbReference>
<dbReference type="GO" id="GO:0019563">
    <property type="term" value="P:glycerol catabolic process"/>
    <property type="evidence" value="ECO:0007669"/>
    <property type="project" value="TreeGrafter"/>
</dbReference>
<dbReference type="FunFam" id="3.40.50.10440:FF:000001">
    <property type="entry name" value="Dihydroxyacetone kinase, DhaK subunit"/>
    <property type="match status" value="1"/>
</dbReference>
<evidence type="ECO:0000313" key="4">
    <source>
        <dbReference type="EMBL" id="OTF83335.1"/>
    </source>
</evidence>
<comment type="catalytic activity">
    <reaction evidence="1">
        <text>D-glyceraldehyde + ATP = D-glyceraldehyde 3-phosphate + ADP + H(+)</text>
        <dbReference type="Rhea" id="RHEA:13941"/>
        <dbReference type="ChEBI" id="CHEBI:15378"/>
        <dbReference type="ChEBI" id="CHEBI:17378"/>
        <dbReference type="ChEBI" id="CHEBI:30616"/>
        <dbReference type="ChEBI" id="CHEBI:59776"/>
        <dbReference type="ChEBI" id="CHEBI:456216"/>
        <dbReference type="EC" id="2.7.1.28"/>
    </reaction>
</comment>
<dbReference type="InterPro" id="IPR004006">
    <property type="entry name" value="DhaK_dom"/>
</dbReference>
<feature type="domain" description="DhaK" evidence="3">
    <location>
        <begin position="11"/>
        <end position="285"/>
    </location>
</feature>
<dbReference type="InterPro" id="IPR036117">
    <property type="entry name" value="DhaL_dom_sf"/>
</dbReference>
<dbReference type="PANTHER" id="PTHR28629">
    <property type="entry name" value="TRIOKINASE/FMN CYCLASE"/>
    <property type="match status" value="1"/>
</dbReference>
<dbReference type="GO" id="GO:0050354">
    <property type="term" value="F:triokinase activity"/>
    <property type="evidence" value="ECO:0007669"/>
    <property type="project" value="UniProtKB-EC"/>
</dbReference>
<dbReference type="Pfam" id="PF02733">
    <property type="entry name" value="Dak1"/>
    <property type="match status" value="1"/>
</dbReference>
<dbReference type="GO" id="GO:0005829">
    <property type="term" value="C:cytosol"/>
    <property type="evidence" value="ECO:0007669"/>
    <property type="project" value="TreeGrafter"/>
</dbReference>
<dbReference type="PANTHER" id="PTHR28629:SF4">
    <property type="entry name" value="TRIOKINASE_FMN CYCLASE"/>
    <property type="match status" value="1"/>
</dbReference>
<dbReference type="AlphaFoldDB" id="A0A1Y3BW28"/>
<sequence length="285" mass="31633">MESQCKYLLNSIDTNIRDHLTGLARTNSNVQIVSDVDAIVRKDVAQLKDRVLLISGGGAGHEPMFAGFVGPRQLTAAISGSYFASPSAGAIMRLVEQIAQPDSNILFIQANYTGDRLNFGLAIEYLRLHGYKNLGWFVFGDDIAPFVAGGDMFSEECQIKRRGLAGIVFVHRIAGVLSERGQSLSQILDYLNRISLLPPTFATLSRLMINGRIGGTSGAIYSILFTAAHHFIITNLTTNETQQQQQQRIFWLKLLEYCFERISTYGGARINDRSMIGNDYKLIEF</sequence>
<evidence type="ECO:0000313" key="5">
    <source>
        <dbReference type="Proteomes" id="UP000194236"/>
    </source>
</evidence>
<comment type="catalytic activity">
    <reaction evidence="2">
        <text>dihydroxyacetone + ATP = dihydroxyacetone phosphate + ADP + H(+)</text>
        <dbReference type="Rhea" id="RHEA:15773"/>
        <dbReference type="ChEBI" id="CHEBI:15378"/>
        <dbReference type="ChEBI" id="CHEBI:16016"/>
        <dbReference type="ChEBI" id="CHEBI:30616"/>
        <dbReference type="ChEBI" id="CHEBI:57642"/>
        <dbReference type="ChEBI" id="CHEBI:456216"/>
        <dbReference type="EC" id="2.7.1.29"/>
    </reaction>
</comment>
<dbReference type="SUPFAM" id="SSF101473">
    <property type="entry name" value="DhaL-like"/>
    <property type="match status" value="1"/>
</dbReference>
<dbReference type="EMBL" id="MUJZ01004116">
    <property type="protein sequence ID" value="OTF83335.1"/>
    <property type="molecule type" value="Genomic_DNA"/>
</dbReference>
<evidence type="ECO:0000256" key="1">
    <source>
        <dbReference type="ARBA" id="ARBA00047974"/>
    </source>
</evidence>
<protein>
    <recommendedName>
        <fullName evidence="3">DhaK domain-containing protein</fullName>
    </recommendedName>
</protein>
<comment type="caution">
    <text evidence="4">The sequence shown here is derived from an EMBL/GenBank/DDBJ whole genome shotgun (WGS) entry which is preliminary data.</text>
</comment>
<dbReference type="SUPFAM" id="SSF82549">
    <property type="entry name" value="DAK1/DegV-like"/>
    <property type="match status" value="1"/>
</dbReference>